<dbReference type="EMBL" id="OZ037952">
    <property type="protein sequence ID" value="CAL1716743.1"/>
    <property type="molecule type" value="Genomic_DNA"/>
</dbReference>
<accession>A0ABP1EBM9</accession>
<proteinExistence type="predicted"/>
<reference evidence="2" key="1">
    <citation type="submission" date="2024-04" db="EMBL/GenBank/DDBJ databases">
        <authorList>
            <person name="Shaw F."/>
            <person name="Minotto A."/>
        </authorList>
    </citation>
    <scope>NUCLEOTIDE SEQUENCE [LARGE SCALE GENOMIC DNA]</scope>
</reference>
<organism evidence="1 2">
    <name type="scientific">Somion occarium</name>
    <dbReference type="NCBI Taxonomy" id="3059160"/>
    <lineage>
        <taxon>Eukaryota</taxon>
        <taxon>Fungi</taxon>
        <taxon>Dikarya</taxon>
        <taxon>Basidiomycota</taxon>
        <taxon>Agaricomycotina</taxon>
        <taxon>Agaricomycetes</taxon>
        <taxon>Polyporales</taxon>
        <taxon>Cerrenaceae</taxon>
        <taxon>Somion</taxon>
    </lineage>
</organism>
<sequence>MPEKGDERTTTFCQEQQPDLRITAVQNELLESSAAARRVAPRLPQELIEQIIDELYSDLEALQACSLTASAWLPRSRRHLFNSLSLHPDNYATIEERFSTASLSSYIHRLWISCGGRNEDEVPIPRDEELTVSVLSCFHKVSQMELHNMRWDNLRFDVQDYFATRYTSLTIFDLYDVEFQNLDDLLRLVRGFYNVHSLQLRKVWWETETDPPTIVPSPPLHLRELMVYETSSSASFIIGLFGTTHPENLQRIAVDWGDGDDLAILDDFVQSAGPSLRTLEVDLSWHAPLAPLDLRLNTDLRDVWLDGLLLDEPNSPAAFQPTWIPSLLNSITSPCMIEVVFYIFLGNLDGLKLLDMEQLDRIFSGPRFRNMKVIGFMLVILPHPDWRLPSRSDVQEIIRQRMPRTNARGLLRFRSHELLIL</sequence>
<name>A0ABP1EBM9_9APHY</name>
<evidence type="ECO:0008006" key="3">
    <source>
        <dbReference type="Google" id="ProtNLM"/>
    </source>
</evidence>
<keyword evidence="2" id="KW-1185">Reference proteome</keyword>
<evidence type="ECO:0000313" key="2">
    <source>
        <dbReference type="Proteomes" id="UP001497453"/>
    </source>
</evidence>
<protein>
    <recommendedName>
        <fullName evidence="3">F-box domain-containing protein</fullName>
    </recommendedName>
</protein>
<evidence type="ECO:0000313" key="1">
    <source>
        <dbReference type="EMBL" id="CAL1716743.1"/>
    </source>
</evidence>
<gene>
    <name evidence="1" type="ORF">GFSPODELE1_LOCUS10895</name>
</gene>
<dbReference type="Proteomes" id="UP001497453">
    <property type="component" value="Chromosome 9"/>
</dbReference>